<evidence type="ECO:0000313" key="4">
    <source>
        <dbReference type="Proteomes" id="UP000316968"/>
    </source>
</evidence>
<dbReference type="PANTHER" id="PTHR30137">
    <property type="entry name" value="LUCIFERASE-LIKE MONOOXYGENASE"/>
    <property type="match status" value="1"/>
</dbReference>
<evidence type="ECO:0000259" key="2">
    <source>
        <dbReference type="Pfam" id="PF00296"/>
    </source>
</evidence>
<dbReference type="AlphaFoldDB" id="A0A4Y6V3H4"/>
<sequence>MSQSQEPVRGAEDRKVRQIGDIPISVLDLSQILEGQTAADAFRDSLNLAQHAEKWGYHRYWVAEHHNMPGVASSATSVVIGYLAAGTSTIRLGAGGIMLPNHAPLVIAEQFGTLESMYPGRIDLGLGRAPGSDRRTSLALRRDLNSGEDFPDLLEELRSFFDASKTSYHAPIRAVPGEGLDIPIWLLGSSDFSARLAAYQGLPFAFAGHFSPDYLDRAIEAYRSTFRPSKTLDKPYVMLGVSVIAADTQERAEFLSTTMQQQVIALTRGRPGKIQPPADLSAQLDPLELSAVRKRMESSIVGDRETVERRLHQLMERTQADELIVTSGIYDHAERLHSYEILADIAIPAGQAAL</sequence>
<accession>A0A4Y6V3H4</accession>
<dbReference type="NCBIfam" id="TIGR03558">
    <property type="entry name" value="oxido_grp_1"/>
    <property type="match status" value="1"/>
</dbReference>
<comment type="similarity">
    <text evidence="1">To bacterial alkanal monooxygenase alpha and beta chains.</text>
</comment>
<proteinExistence type="predicted"/>
<dbReference type="InterPro" id="IPR011251">
    <property type="entry name" value="Luciferase-like_dom"/>
</dbReference>
<dbReference type="GO" id="GO:0016705">
    <property type="term" value="F:oxidoreductase activity, acting on paired donors, with incorporation or reduction of molecular oxygen"/>
    <property type="evidence" value="ECO:0007669"/>
    <property type="project" value="InterPro"/>
</dbReference>
<dbReference type="Gene3D" id="3.20.20.30">
    <property type="entry name" value="Luciferase-like domain"/>
    <property type="match status" value="1"/>
</dbReference>
<dbReference type="Pfam" id="PF00296">
    <property type="entry name" value="Bac_luciferase"/>
    <property type="match status" value="1"/>
</dbReference>
<name>A0A4Y6V3H4_SACBS</name>
<dbReference type="InterPro" id="IPR050766">
    <property type="entry name" value="Bact_Lucif_Oxidored"/>
</dbReference>
<organism evidence="3 4">
    <name type="scientific">Saccharibacillus brassicae</name>
    <dbReference type="NCBI Taxonomy" id="2583377"/>
    <lineage>
        <taxon>Bacteria</taxon>
        <taxon>Bacillati</taxon>
        <taxon>Bacillota</taxon>
        <taxon>Bacilli</taxon>
        <taxon>Bacillales</taxon>
        <taxon>Paenibacillaceae</taxon>
        <taxon>Saccharibacillus</taxon>
    </lineage>
</organism>
<dbReference type="InterPro" id="IPR036661">
    <property type="entry name" value="Luciferase-like_sf"/>
</dbReference>
<dbReference type="GO" id="GO:0005829">
    <property type="term" value="C:cytosol"/>
    <property type="evidence" value="ECO:0007669"/>
    <property type="project" value="TreeGrafter"/>
</dbReference>
<dbReference type="Proteomes" id="UP000316968">
    <property type="component" value="Chromosome"/>
</dbReference>
<dbReference type="InterPro" id="IPR019949">
    <property type="entry name" value="CmoO-like"/>
</dbReference>
<reference evidence="3 4" key="1">
    <citation type="submission" date="2019-06" db="EMBL/GenBank/DDBJ databases">
        <title>Saccharibacillus brassicae sp. nov., an endophytic bacterium isolated from Chinese cabbage seeds (Brassica pekinensis).</title>
        <authorList>
            <person name="Jiang L."/>
            <person name="Lee J."/>
            <person name="Kim S.W."/>
        </authorList>
    </citation>
    <scope>NUCLEOTIDE SEQUENCE [LARGE SCALE GENOMIC DNA]</scope>
    <source>
        <strain evidence="4">KCTC 43072 / ATSA2</strain>
    </source>
</reference>
<protein>
    <submittedName>
        <fullName evidence="3">LLM class flavin-dependent oxidoreductase</fullName>
    </submittedName>
</protein>
<dbReference type="FunFam" id="3.20.20.30:FF:000002">
    <property type="entry name" value="LLM class flavin-dependent oxidoreductase"/>
    <property type="match status" value="1"/>
</dbReference>
<dbReference type="RefSeq" id="WP_141449594.1">
    <property type="nucleotide sequence ID" value="NZ_CP041217.1"/>
</dbReference>
<dbReference type="PANTHER" id="PTHR30137:SF6">
    <property type="entry name" value="LUCIFERASE-LIKE MONOOXYGENASE"/>
    <property type="match status" value="1"/>
</dbReference>
<evidence type="ECO:0000256" key="1">
    <source>
        <dbReference type="ARBA" id="ARBA00007789"/>
    </source>
</evidence>
<dbReference type="OrthoDB" id="9780518at2"/>
<gene>
    <name evidence="3" type="ORF">FFV09_20690</name>
</gene>
<dbReference type="EMBL" id="CP041217">
    <property type="protein sequence ID" value="QDH23057.1"/>
    <property type="molecule type" value="Genomic_DNA"/>
</dbReference>
<keyword evidence="4" id="KW-1185">Reference proteome</keyword>
<dbReference type="KEGG" id="saca:FFV09_20690"/>
<dbReference type="SUPFAM" id="SSF51679">
    <property type="entry name" value="Bacterial luciferase-like"/>
    <property type="match status" value="1"/>
</dbReference>
<feature type="domain" description="Luciferase-like" evidence="2">
    <location>
        <begin position="26"/>
        <end position="317"/>
    </location>
</feature>
<evidence type="ECO:0000313" key="3">
    <source>
        <dbReference type="EMBL" id="QDH23057.1"/>
    </source>
</evidence>